<dbReference type="Proteomes" id="UP000649955">
    <property type="component" value="Unassembled WGS sequence"/>
</dbReference>
<organism evidence="3 4">
    <name type="scientific">Amycolatopsis bullii</name>
    <dbReference type="NCBI Taxonomy" id="941987"/>
    <lineage>
        <taxon>Bacteria</taxon>
        <taxon>Bacillati</taxon>
        <taxon>Actinomycetota</taxon>
        <taxon>Actinomycetes</taxon>
        <taxon>Pseudonocardiales</taxon>
        <taxon>Pseudonocardiaceae</taxon>
        <taxon>Amycolatopsis</taxon>
    </lineage>
</organism>
<accession>A0ABQ3KBW4</accession>
<dbReference type="RefSeq" id="WP_229902740.1">
    <property type="nucleotide sequence ID" value="NZ_BNAW01000012.1"/>
</dbReference>
<sequence>MEATPAFAGIDWSWQHHAVCIVDAAGHRIEEATLPHSGAGLSTITALLSRHGVARVGIERGDGPVVEHLLREGFEVVAISARQVRSLRARYGSAGNKDDRFDAFVLADALRTDAGRWATVRPDRDDTIALRMLIRARHDLIVAGPPALQPRLTRQTQHPQPTGRLT</sequence>
<dbReference type="EMBL" id="BNAW01000012">
    <property type="protein sequence ID" value="GHG13255.1"/>
    <property type="molecule type" value="Genomic_DNA"/>
</dbReference>
<dbReference type="PANTHER" id="PTHR33055">
    <property type="entry name" value="TRANSPOSASE FOR INSERTION SEQUENCE ELEMENT IS1111A"/>
    <property type="match status" value="1"/>
</dbReference>
<gene>
    <name evidence="3" type="ORF">GCM10017567_33440</name>
</gene>
<feature type="compositionally biased region" description="Polar residues" evidence="1">
    <location>
        <begin position="152"/>
        <end position="166"/>
    </location>
</feature>
<evidence type="ECO:0000256" key="1">
    <source>
        <dbReference type="SAM" id="MobiDB-lite"/>
    </source>
</evidence>
<feature type="region of interest" description="Disordered" evidence="1">
    <location>
        <begin position="145"/>
        <end position="166"/>
    </location>
</feature>
<dbReference type="PANTHER" id="PTHR33055:SF3">
    <property type="entry name" value="PUTATIVE TRANSPOSASE FOR IS117-RELATED"/>
    <property type="match status" value="1"/>
</dbReference>
<name>A0ABQ3KBW4_9PSEU</name>
<evidence type="ECO:0000259" key="2">
    <source>
        <dbReference type="Pfam" id="PF01548"/>
    </source>
</evidence>
<comment type="caution">
    <text evidence="3">The sequence shown here is derived from an EMBL/GenBank/DDBJ whole genome shotgun (WGS) entry which is preliminary data.</text>
</comment>
<dbReference type="Pfam" id="PF01548">
    <property type="entry name" value="DEDD_Tnp_IS110"/>
    <property type="match status" value="1"/>
</dbReference>
<proteinExistence type="predicted"/>
<dbReference type="InterPro" id="IPR047650">
    <property type="entry name" value="Transpos_IS110"/>
</dbReference>
<protein>
    <recommendedName>
        <fullName evidence="2">Transposase IS110-like N-terminal domain-containing protein</fullName>
    </recommendedName>
</protein>
<dbReference type="InterPro" id="IPR002525">
    <property type="entry name" value="Transp_IS110-like_N"/>
</dbReference>
<keyword evidence="4" id="KW-1185">Reference proteome</keyword>
<evidence type="ECO:0000313" key="3">
    <source>
        <dbReference type="EMBL" id="GHG13255.1"/>
    </source>
</evidence>
<reference evidence="4" key="1">
    <citation type="journal article" date="2019" name="Int. J. Syst. Evol. Microbiol.">
        <title>The Global Catalogue of Microorganisms (GCM) 10K type strain sequencing project: providing services to taxonomists for standard genome sequencing and annotation.</title>
        <authorList>
            <consortium name="The Broad Institute Genomics Platform"/>
            <consortium name="The Broad Institute Genome Sequencing Center for Infectious Disease"/>
            <person name="Wu L."/>
            <person name="Ma J."/>
        </authorList>
    </citation>
    <scope>NUCLEOTIDE SEQUENCE [LARGE SCALE GENOMIC DNA]</scope>
    <source>
        <strain evidence="4">CGMCC 4.7680</strain>
    </source>
</reference>
<evidence type="ECO:0000313" key="4">
    <source>
        <dbReference type="Proteomes" id="UP000649955"/>
    </source>
</evidence>
<feature type="domain" description="Transposase IS110-like N-terminal" evidence="2">
    <location>
        <begin position="8"/>
        <end position="141"/>
    </location>
</feature>